<comment type="caution">
    <text evidence="1">The sequence shown here is derived from an EMBL/GenBank/DDBJ whole genome shotgun (WGS) entry which is preliminary data.</text>
</comment>
<gene>
    <name evidence="1" type="ORF">GCM10025782_14180</name>
</gene>
<evidence type="ECO:0000313" key="2">
    <source>
        <dbReference type="Proteomes" id="UP001500556"/>
    </source>
</evidence>
<proteinExistence type="predicted"/>
<accession>A0ABP8Y0Q0</accession>
<evidence type="ECO:0000313" key="1">
    <source>
        <dbReference type="EMBL" id="GAA4718226.1"/>
    </source>
</evidence>
<dbReference type="SUPFAM" id="SSF102405">
    <property type="entry name" value="MCP/YpsA-like"/>
    <property type="match status" value="1"/>
</dbReference>
<dbReference type="Pfam" id="PF18306">
    <property type="entry name" value="LDcluster4"/>
    <property type="match status" value="1"/>
</dbReference>
<dbReference type="RefSeq" id="WP_345502127.1">
    <property type="nucleotide sequence ID" value="NZ_BAABLO010000004.1"/>
</dbReference>
<dbReference type="EMBL" id="BAABLO010000004">
    <property type="protein sequence ID" value="GAA4718226.1"/>
    <property type="molecule type" value="Genomic_DNA"/>
</dbReference>
<dbReference type="PANTHER" id="PTHR43393:SF3">
    <property type="entry name" value="LYSINE DECARBOXYLASE-LIKE PROTEIN"/>
    <property type="match status" value="1"/>
</dbReference>
<dbReference type="InterPro" id="IPR041164">
    <property type="entry name" value="LDcluster4"/>
</dbReference>
<sequence length="398" mass="42074">MTAEDSSRHREVETLAALDAVLASGRPLRGLRLQDLDLTRREDAFLARTDVEGLVVLGGRLSEALDVHLRTHHALVFPSDPHAPVDPYRATLYSPLELYRGLADRGYAATPDARAYRWAREAAAHHDAFVTLLRAIHDDSVTDALDEFVDGRPVVGVMGGHALERGRTAYAGAAHLGRTLARAGLVVATGGGPGAMEAANLGAYAARGDGLDQGPDDGLDDALDRLASVPSFREDVGRWAQLALDVRADLGPGSGRSLGIPTWFYGHEPPGVFCDGIAKYFSNALREDGLLARSTHGLVVLEGAAGTVQEVFQAVTPLFYATPGAVLPPLVLVGHEYWTDTVPVWAAVAALARGRGMDGVVHLVDTVQEAADVVTAGLPRGAHASADAQADPSREAHP</sequence>
<protein>
    <submittedName>
        <fullName evidence="1">LOG family protein</fullName>
    </submittedName>
</protein>
<dbReference type="Proteomes" id="UP001500556">
    <property type="component" value="Unassembled WGS sequence"/>
</dbReference>
<dbReference type="Gene3D" id="3.40.50.450">
    <property type="match status" value="1"/>
</dbReference>
<dbReference type="PANTHER" id="PTHR43393">
    <property type="entry name" value="CYTOKININ RIBOSIDE 5'-MONOPHOSPHATE PHOSPHORIBOHYDROLASE"/>
    <property type="match status" value="1"/>
</dbReference>
<dbReference type="InterPro" id="IPR052341">
    <property type="entry name" value="LOG_family_nucleotidases"/>
</dbReference>
<keyword evidence="2" id="KW-1185">Reference proteome</keyword>
<reference evidence="2" key="1">
    <citation type="journal article" date="2019" name="Int. J. Syst. Evol. Microbiol.">
        <title>The Global Catalogue of Microorganisms (GCM) 10K type strain sequencing project: providing services to taxonomists for standard genome sequencing and annotation.</title>
        <authorList>
            <consortium name="The Broad Institute Genomics Platform"/>
            <consortium name="The Broad Institute Genome Sequencing Center for Infectious Disease"/>
            <person name="Wu L."/>
            <person name="Ma J."/>
        </authorList>
    </citation>
    <scope>NUCLEOTIDE SEQUENCE [LARGE SCALE GENOMIC DNA]</scope>
    <source>
        <strain evidence="2">JCM 18961</strain>
    </source>
</reference>
<name>A0ABP8Y0Q0_9MICO</name>
<organism evidence="1 2">
    <name type="scientific">Pedococcus ginsenosidimutans</name>
    <dbReference type="NCBI Taxonomy" id="490570"/>
    <lineage>
        <taxon>Bacteria</taxon>
        <taxon>Bacillati</taxon>
        <taxon>Actinomycetota</taxon>
        <taxon>Actinomycetes</taxon>
        <taxon>Micrococcales</taxon>
        <taxon>Intrasporangiaceae</taxon>
        <taxon>Pedococcus</taxon>
    </lineage>
</organism>